<dbReference type="Pfam" id="PF20009">
    <property type="entry name" value="GEVED"/>
    <property type="match status" value="1"/>
</dbReference>
<evidence type="ECO:0000313" key="3">
    <source>
        <dbReference type="EMBL" id="SDM03176.1"/>
    </source>
</evidence>
<dbReference type="SUPFAM" id="SSF101898">
    <property type="entry name" value="NHL repeat"/>
    <property type="match status" value="1"/>
</dbReference>
<dbReference type="InterPro" id="IPR045474">
    <property type="entry name" value="GEVED"/>
</dbReference>
<sequence length="1300" mass="135391">MKNKIFVFFLLCLTNFFAYSQSCSVNAGGNITICSTTTNLSGSSSGTTAGNPTWSLVSKPSGATDPVISNGNTFTPTVAGLNTSGNYVFRITLPCSSGGSVSSNVTVTAPGSVSTFTAGSDITNIPATTGIATLNATIPAGYTASWTYYNLYSFERFGTKVTTNATLTNANTATPTLTLTNKSDHTIDPSYVAVLRITSTINPSCFYEDEAIVRFIPNPQIQFNNTNVNFCQPSGGEFTLFLSNASPKFSIRSITPGAAGNNTTSIVMNVISQPVGGNISFNYLDGNVIALQGLNVTGTYRFTLTVTNSTGSFTTPQVTYNYLGTQPKFVNFIDAAYPDQIAFYASAGSAGAVYCNRAGSTTPIVVGFKIDPTDSASNTSTFINSGVAPPGGSPTIIQSGAGTYNRTANITPPSGGWRVGTYRFSVSTSNGTCGSSTQVYYVHISDGNRPAVNVNNFAVCYPGSGSVSATVPLPAIYKGIVNSSYFQDFLGHYELTTLSKPSGSADPVFQAANLRSIESTNTVISNLNAQGEYVFRIKAVRTPGGVADFLGKEYACAGTSLEDTFSVFVSTQINANAGSDFTIGGTTTATLNGNNPTPSNGTWTVVSSPAGTTPTFTNATANNTQVNGLTLNGNYTFRWTIATGSCTSSDDVQITVVTPLLDAINDVFNPVTAGSNTASVITNDRNITGAAAVIGTAEGQVSIATSGIWPAGFSLNPDGTISVASTVTAGIYTMNYTICHQTSGSPCDTATVTVTVPVAYDCTGKIYSLSSVTGEIRVFNTPAASGALGSVINTTPHPNALSAAPNGPNALGYSNATRKFYYVLNQNNGTNITFVSYDPATDTYENLATTNGFIYRGTVTNDGLGYYGITSTNVLKYYDIANNIWTNITNNYVDQNGVSLNALLNTHSGGDLAMDGNGDLWILAGTTSSSTAFVFRVKSAVPKTNMAGAPLVLEQIVKQNIGASPNGISFNSSGELFITNNSTLFRMNSDFSISSIGNISPANGGGDLASCAFPTELFPLSDFGDAPDSYKTMLSSNGPRHTASQYDATNNTAALMIGSAIDLENDGFAGVMSNGDDVNNIFDEGSVTFPVLNSTSATYSATIPVINTTGITASLKGWIDFNKNGVFDSSESASVSVPNGATNVTLTWSGLSGLTEGITYYRLRIAKSATEIDNPTGAAFGGEVEDGKFTISGPAFCYEDPALVAGATYPVKHGITVLGRAGADNGNWPMLRNSAYTALEGKTKGLVITRNNSPETTIAIPVVGMMVFDTDENAGAGCLKIYTGSGAGEGWKCFSTQGCP</sequence>
<proteinExistence type="predicted"/>
<name>A0ABY0QWP2_9FLAO</name>
<dbReference type="RefSeq" id="WP_089744529.1">
    <property type="nucleotide sequence ID" value="NZ_FNHD01000011.1"/>
</dbReference>
<feature type="signal peptide" evidence="1">
    <location>
        <begin position="1"/>
        <end position="27"/>
    </location>
</feature>
<dbReference type="EMBL" id="FNHD01000011">
    <property type="protein sequence ID" value="SDM03176.1"/>
    <property type="molecule type" value="Genomic_DNA"/>
</dbReference>
<feature type="domain" description="GEVED" evidence="2">
    <location>
        <begin position="1115"/>
        <end position="1186"/>
    </location>
</feature>
<comment type="caution">
    <text evidence="3">The sequence shown here is derived from an EMBL/GenBank/DDBJ whole genome shotgun (WGS) entry which is preliminary data.</text>
</comment>
<accession>A0ABY0QWP2</accession>
<keyword evidence="4" id="KW-1185">Reference proteome</keyword>
<reference evidence="3 4" key="1">
    <citation type="submission" date="2016-10" db="EMBL/GenBank/DDBJ databases">
        <authorList>
            <person name="Varghese N."/>
            <person name="Submissions S."/>
        </authorList>
    </citation>
    <scope>NUCLEOTIDE SEQUENCE [LARGE SCALE GENOMIC DNA]</scope>
    <source>
        <strain evidence="3 4">CGMCC 1.10941</strain>
    </source>
</reference>
<evidence type="ECO:0000256" key="1">
    <source>
        <dbReference type="SAM" id="SignalP"/>
    </source>
</evidence>
<dbReference type="InterPro" id="IPR013783">
    <property type="entry name" value="Ig-like_fold"/>
</dbReference>
<dbReference type="Gene3D" id="2.60.40.10">
    <property type="entry name" value="Immunoglobulins"/>
    <property type="match status" value="2"/>
</dbReference>
<organism evidence="3 4">
    <name type="scientific">Chryseobacterium taihuense</name>
    <dbReference type="NCBI Taxonomy" id="1141221"/>
    <lineage>
        <taxon>Bacteria</taxon>
        <taxon>Pseudomonadati</taxon>
        <taxon>Bacteroidota</taxon>
        <taxon>Flavobacteriia</taxon>
        <taxon>Flavobacteriales</taxon>
        <taxon>Weeksellaceae</taxon>
        <taxon>Chryseobacterium group</taxon>
        <taxon>Chryseobacterium</taxon>
    </lineage>
</organism>
<protein>
    <recommendedName>
        <fullName evidence="2">GEVED domain-containing protein</fullName>
    </recommendedName>
</protein>
<gene>
    <name evidence="3" type="ORF">SAMN05216273_11137</name>
</gene>
<evidence type="ECO:0000313" key="4">
    <source>
        <dbReference type="Proteomes" id="UP000199242"/>
    </source>
</evidence>
<feature type="chain" id="PRO_5046445718" description="GEVED domain-containing protein" evidence="1">
    <location>
        <begin position="28"/>
        <end position="1300"/>
    </location>
</feature>
<evidence type="ECO:0000259" key="2">
    <source>
        <dbReference type="Pfam" id="PF20009"/>
    </source>
</evidence>
<keyword evidence="1" id="KW-0732">Signal</keyword>
<dbReference type="Proteomes" id="UP000199242">
    <property type="component" value="Unassembled WGS sequence"/>
</dbReference>